<protein>
    <submittedName>
        <fullName evidence="2">Uncharacterized protein</fullName>
    </submittedName>
</protein>
<evidence type="ECO:0000313" key="3">
    <source>
        <dbReference type="Proteomes" id="UP000318681"/>
    </source>
</evidence>
<comment type="caution">
    <text evidence="2">The sequence shown here is derived from an EMBL/GenBank/DDBJ whole genome shotgun (WGS) entry which is preliminary data.</text>
</comment>
<accession>A0A558R3V2</accession>
<keyword evidence="3" id="KW-1185">Reference proteome</keyword>
<evidence type="ECO:0000313" key="2">
    <source>
        <dbReference type="EMBL" id="TVV74051.1"/>
    </source>
</evidence>
<proteinExistence type="predicted"/>
<feature type="region of interest" description="Disordered" evidence="1">
    <location>
        <begin position="48"/>
        <end position="71"/>
    </location>
</feature>
<evidence type="ECO:0000256" key="1">
    <source>
        <dbReference type="SAM" id="MobiDB-lite"/>
    </source>
</evidence>
<dbReference type="RefSeq" id="WP_145151381.1">
    <property type="nucleotide sequence ID" value="NZ_VNIM01000039.1"/>
</dbReference>
<dbReference type="Proteomes" id="UP000318681">
    <property type="component" value="Unassembled WGS sequence"/>
</dbReference>
<name>A0A558R3V2_9SPHN</name>
<dbReference type="AlphaFoldDB" id="A0A558R3V2"/>
<reference evidence="2 3" key="1">
    <citation type="submission" date="2019-07" db="EMBL/GenBank/DDBJ databases">
        <title>Sphingomonas solaris sp. nov., isolated from a solar panel from Boston, Massachusetts.</title>
        <authorList>
            <person name="Tanner K."/>
            <person name="Pascual J."/>
            <person name="Mancuso C."/>
            <person name="Pereto J."/>
            <person name="Khalil A."/>
            <person name="Vilanova C."/>
        </authorList>
    </citation>
    <scope>NUCLEOTIDE SEQUENCE [LARGE SCALE GENOMIC DNA]</scope>
    <source>
        <strain evidence="2 3">R4DWN</strain>
    </source>
</reference>
<organism evidence="2 3">
    <name type="scientific">Alterirhizorhabdus solaris</name>
    <dbReference type="NCBI Taxonomy" id="2529389"/>
    <lineage>
        <taxon>Bacteria</taxon>
        <taxon>Pseudomonadati</taxon>
        <taxon>Pseudomonadota</taxon>
        <taxon>Alphaproteobacteria</taxon>
        <taxon>Sphingomonadales</taxon>
        <taxon>Rhizorhabdaceae</taxon>
        <taxon>Alterirhizorhabdus</taxon>
    </lineage>
</organism>
<dbReference type="EMBL" id="VNIM01000039">
    <property type="protein sequence ID" value="TVV74051.1"/>
    <property type="molecule type" value="Genomic_DNA"/>
</dbReference>
<gene>
    <name evidence="2" type="ORF">FOY91_10870</name>
</gene>
<sequence length="71" mass="7720">MADRKLEKVSIVPDEDRHGFRLAVSWMTGGNGREAEMLPDLFPTEAEAAESARATYGVDPVPGASPIDRHP</sequence>